<dbReference type="EMBL" id="KV417564">
    <property type="protein sequence ID" value="KZP19392.1"/>
    <property type="molecule type" value="Genomic_DNA"/>
</dbReference>
<dbReference type="GO" id="GO:0016651">
    <property type="term" value="F:oxidoreductase activity, acting on NAD(P)H"/>
    <property type="evidence" value="ECO:0007669"/>
    <property type="project" value="TreeGrafter"/>
</dbReference>
<dbReference type="OrthoDB" id="203908at2759"/>
<keyword evidence="5" id="KW-1185">Reference proteome</keyword>
<gene>
    <name evidence="4" type="ORF">FIBSPDRAFT_828290</name>
</gene>
<dbReference type="InterPro" id="IPR013154">
    <property type="entry name" value="ADH-like_N"/>
</dbReference>
<dbReference type="InterPro" id="IPR020843">
    <property type="entry name" value="ER"/>
</dbReference>
<keyword evidence="1" id="KW-0521">NADP</keyword>
<dbReference type="Gene3D" id="3.90.180.10">
    <property type="entry name" value="Medium-chain alcohol dehydrogenases, catalytic domain"/>
    <property type="match status" value="1"/>
</dbReference>
<sequence length="333" mass="34981">MRAVVCSSVPIPPSGLTYTTAHPTPIPKAGHVLIRVKAFGLNRSELFTRQGHSPGIQFPRVLGIECVGEVADAGGSDLWKAGDKVAAMMGGMGRQFDGGYAEYTLIPHKNVSLPMTLPSNIGWAEFAAIPETFLTAWGTLDRSLALSSSDTLLIRGGSTSVGMAAATLAKTLFSCPRVISTTRAEAKVNAIKAGGADEVILEVDGKVSEEVMRITSGKGVNKCIELVGGSVLADTCAGVGPEGVISMVGCVGGEWTVNGFDHFTALAPHKRLAVFASWSVELQSSPLQKIVDMVASGKMNLGLDRVFKIEQTGEAQEYMEANRATGKVVCVVD</sequence>
<feature type="domain" description="Enoyl reductase (ER)" evidence="3">
    <location>
        <begin position="15"/>
        <end position="330"/>
    </location>
</feature>
<dbReference type="GO" id="GO:0070402">
    <property type="term" value="F:NADPH binding"/>
    <property type="evidence" value="ECO:0007669"/>
    <property type="project" value="TreeGrafter"/>
</dbReference>
<dbReference type="Pfam" id="PF13602">
    <property type="entry name" value="ADH_zinc_N_2"/>
    <property type="match status" value="1"/>
</dbReference>
<dbReference type="Proteomes" id="UP000076532">
    <property type="component" value="Unassembled WGS sequence"/>
</dbReference>
<evidence type="ECO:0000313" key="4">
    <source>
        <dbReference type="EMBL" id="KZP19392.1"/>
    </source>
</evidence>
<keyword evidence="2" id="KW-0560">Oxidoreductase</keyword>
<proteinExistence type="predicted"/>
<dbReference type="Pfam" id="PF08240">
    <property type="entry name" value="ADH_N"/>
    <property type="match status" value="1"/>
</dbReference>
<evidence type="ECO:0000256" key="1">
    <source>
        <dbReference type="ARBA" id="ARBA00022857"/>
    </source>
</evidence>
<evidence type="ECO:0000259" key="3">
    <source>
        <dbReference type="SMART" id="SM00829"/>
    </source>
</evidence>
<dbReference type="SMART" id="SM00829">
    <property type="entry name" value="PKS_ER"/>
    <property type="match status" value="1"/>
</dbReference>
<accession>A0A166HYZ6</accession>
<dbReference type="SUPFAM" id="SSF50129">
    <property type="entry name" value="GroES-like"/>
    <property type="match status" value="1"/>
</dbReference>
<organism evidence="4 5">
    <name type="scientific">Athelia psychrophila</name>
    <dbReference type="NCBI Taxonomy" id="1759441"/>
    <lineage>
        <taxon>Eukaryota</taxon>
        <taxon>Fungi</taxon>
        <taxon>Dikarya</taxon>
        <taxon>Basidiomycota</taxon>
        <taxon>Agaricomycotina</taxon>
        <taxon>Agaricomycetes</taxon>
        <taxon>Agaricomycetidae</taxon>
        <taxon>Atheliales</taxon>
        <taxon>Atheliaceae</taxon>
        <taxon>Athelia</taxon>
    </lineage>
</organism>
<dbReference type="InterPro" id="IPR036291">
    <property type="entry name" value="NAD(P)-bd_dom_sf"/>
</dbReference>
<dbReference type="PANTHER" id="PTHR48106">
    <property type="entry name" value="QUINONE OXIDOREDUCTASE PIG3-RELATED"/>
    <property type="match status" value="1"/>
</dbReference>
<dbReference type="Gene3D" id="3.40.50.720">
    <property type="entry name" value="NAD(P)-binding Rossmann-like Domain"/>
    <property type="match status" value="1"/>
</dbReference>
<dbReference type="AlphaFoldDB" id="A0A166HYZ6"/>
<dbReference type="SUPFAM" id="SSF51735">
    <property type="entry name" value="NAD(P)-binding Rossmann-fold domains"/>
    <property type="match status" value="1"/>
</dbReference>
<dbReference type="STRING" id="436010.A0A166HYZ6"/>
<evidence type="ECO:0000313" key="5">
    <source>
        <dbReference type="Proteomes" id="UP000076532"/>
    </source>
</evidence>
<dbReference type="InterPro" id="IPR011032">
    <property type="entry name" value="GroES-like_sf"/>
</dbReference>
<protein>
    <submittedName>
        <fullName evidence="4">GroES-like protein</fullName>
    </submittedName>
</protein>
<evidence type="ECO:0000256" key="2">
    <source>
        <dbReference type="ARBA" id="ARBA00023002"/>
    </source>
</evidence>
<dbReference type="PANTHER" id="PTHR48106:SF18">
    <property type="entry name" value="QUINONE OXIDOREDUCTASE PIG3"/>
    <property type="match status" value="1"/>
</dbReference>
<name>A0A166HYZ6_9AGAM</name>
<reference evidence="4 5" key="1">
    <citation type="journal article" date="2016" name="Mol. Biol. Evol.">
        <title>Comparative Genomics of Early-Diverging Mushroom-Forming Fungi Provides Insights into the Origins of Lignocellulose Decay Capabilities.</title>
        <authorList>
            <person name="Nagy L.G."/>
            <person name="Riley R."/>
            <person name="Tritt A."/>
            <person name="Adam C."/>
            <person name="Daum C."/>
            <person name="Floudas D."/>
            <person name="Sun H."/>
            <person name="Yadav J.S."/>
            <person name="Pangilinan J."/>
            <person name="Larsson K.H."/>
            <person name="Matsuura K."/>
            <person name="Barry K."/>
            <person name="Labutti K."/>
            <person name="Kuo R."/>
            <person name="Ohm R.A."/>
            <person name="Bhattacharya S.S."/>
            <person name="Shirouzu T."/>
            <person name="Yoshinaga Y."/>
            <person name="Martin F.M."/>
            <person name="Grigoriev I.V."/>
            <person name="Hibbett D.S."/>
        </authorList>
    </citation>
    <scope>NUCLEOTIDE SEQUENCE [LARGE SCALE GENOMIC DNA]</scope>
    <source>
        <strain evidence="4 5">CBS 109695</strain>
    </source>
</reference>